<feature type="region of interest" description="Disordered" evidence="1">
    <location>
        <begin position="79"/>
        <end position="101"/>
    </location>
</feature>
<name>A0AAV2PS08_MEGNR</name>
<dbReference type="Gene3D" id="2.180.10.10">
    <property type="entry name" value="RHS repeat-associated core"/>
    <property type="match status" value="1"/>
</dbReference>
<dbReference type="Proteomes" id="UP001497623">
    <property type="component" value="Unassembled WGS sequence"/>
</dbReference>
<organism evidence="3 4">
    <name type="scientific">Meganyctiphanes norvegica</name>
    <name type="common">Northern krill</name>
    <name type="synonym">Thysanopoda norvegica</name>
    <dbReference type="NCBI Taxonomy" id="48144"/>
    <lineage>
        <taxon>Eukaryota</taxon>
        <taxon>Metazoa</taxon>
        <taxon>Ecdysozoa</taxon>
        <taxon>Arthropoda</taxon>
        <taxon>Crustacea</taxon>
        <taxon>Multicrustacea</taxon>
        <taxon>Malacostraca</taxon>
        <taxon>Eumalacostraca</taxon>
        <taxon>Eucarida</taxon>
        <taxon>Euphausiacea</taxon>
        <taxon>Euphausiidae</taxon>
        <taxon>Meganyctiphanes</taxon>
    </lineage>
</organism>
<evidence type="ECO:0000256" key="2">
    <source>
        <dbReference type="SAM" id="SignalP"/>
    </source>
</evidence>
<feature type="signal peptide" evidence="2">
    <location>
        <begin position="1"/>
        <end position="17"/>
    </location>
</feature>
<feature type="compositionally biased region" description="Low complexity" evidence="1">
    <location>
        <begin position="87"/>
        <end position="97"/>
    </location>
</feature>
<gene>
    <name evidence="3" type="ORF">MNOR_LOCUS3662</name>
</gene>
<protein>
    <submittedName>
        <fullName evidence="3">Uncharacterized protein</fullName>
    </submittedName>
</protein>
<sequence length="276" mass="29946">MKAVIILSVVCATQCAAVLKDLPANTRLEYEHDNRGRLTEIDIDYNNPTPAPRTVASPAGPTFEYEYDNRGRLTEIDIDYNKPTPAPRTATAPAGPTYEYDHDNQGRLVEVEIDYNDHSHQVVPKNNQVTADIPQILQYSASPVAKPAHETAAAPAPAVTADTFSAPLIIQGPKVVLRQEPGALQVITKGPEVVYNLPVAFAPMASAATVKTHSVPVVTPVAKSAPAPATSPLIGTFYTIDDDGEVAEVFRGHIRTFNNLYFILFIDYIKNTLQNG</sequence>
<dbReference type="EMBL" id="CAXKWB010001275">
    <property type="protein sequence ID" value="CAL4063807.1"/>
    <property type="molecule type" value="Genomic_DNA"/>
</dbReference>
<reference evidence="3 4" key="1">
    <citation type="submission" date="2024-05" db="EMBL/GenBank/DDBJ databases">
        <authorList>
            <person name="Wallberg A."/>
        </authorList>
    </citation>
    <scope>NUCLEOTIDE SEQUENCE [LARGE SCALE GENOMIC DNA]</scope>
</reference>
<dbReference type="AlphaFoldDB" id="A0AAV2PS08"/>
<proteinExistence type="predicted"/>
<evidence type="ECO:0000313" key="4">
    <source>
        <dbReference type="Proteomes" id="UP001497623"/>
    </source>
</evidence>
<keyword evidence="2" id="KW-0732">Signal</keyword>
<feature type="non-terminal residue" evidence="3">
    <location>
        <position position="276"/>
    </location>
</feature>
<keyword evidence="4" id="KW-1185">Reference proteome</keyword>
<feature type="chain" id="PRO_5043618110" evidence="2">
    <location>
        <begin position="18"/>
        <end position="276"/>
    </location>
</feature>
<evidence type="ECO:0000313" key="3">
    <source>
        <dbReference type="EMBL" id="CAL4063807.1"/>
    </source>
</evidence>
<evidence type="ECO:0000256" key="1">
    <source>
        <dbReference type="SAM" id="MobiDB-lite"/>
    </source>
</evidence>
<accession>A0AAV2PS08</accession>
<comment type="caution">
    <text evidence="3">The sequence shown here is derived from an EMBL/GenBank/DDBJ whole genome shotgun (WGS) entry which is preliminary data.</text>
</comment>